<evidence type="ECO:0000256" key="2">
    <source>
        <dbReference type="SAM" id="SignalP"/>
    </source>
</evidence>
<protein>
    <submittedName>
        <fullName evidence="3">Uncharacterized protein</fullName>
    </submittedName>
</protein>
<sequence length="72" mass="7680">MRRLLILVAMVLLISGSCMSAPQPLGGRRGLMPLPNPPVLRQGMLAAPPPKVLGDVRKNPGKPLSDITMKRG</sequence>
<gene>
    <name evidence="3" type="ORF">C0Q70_03803</name>
</gene>
<feature type="region of interest" description="Disordered" evidence="1">
    <location>
        <begin position="48"/>
        <end position="72"/>
    </location>
</feature>
<evidence type="ECO:0000313" key="4">
    <source>
        <dbReference type="Proteomes" id="UP000245119"/>
    </source>
</evidence>
<dbReference type="Proteomes" id="UP000245119">
    <property type="component" value="Linkage Group LG2"/>
</dbReference>
<dbReference type="PROSITE" id="PS51257">
    <property type="entry name" value="PROKAR_LIPOPROTEIN"/>
    <property type="match status" value="1"/>
</dbReference>
<keyword evidence="2" id="KW-0732">Signal</keyword>
<comment type="caution">
    <text evidence="3">The sequence shown here is derived from an EMBL/GenBank/DDBJ whole genome shotgun (WGS) entry which is preliminary data.</text>
</comment>
<reference evidence="3 4" key="1">
    <citation type="submission" date="2018-04" db="EMBL/GenBank/DDBJ databases">
        <title>The genome of golden apple snail Pomacea canaliculata provides insight into stress tolerance and invasive adaptation.</title>
        <authorList>
            <person name="Liu C."/>
            <person name="Liu B."/>
            <person name="Ren Y."/>
            <person name="Zhang Y."/>
            <person name="Wang H."/>
            <person name="Li S."/>
            <person name="Jiang F."/>
            <person name="Yin L."/>
            <person name="Zhang G."/>
            <person name="Qian W."/>
            <person name="Fan W."/>
        </authorList>
    </citation>
    <scope>NUCLEOTIDE SEQUENCE [LARGE SCALE GENOMIC DNA]</scope>
    <source>
        <strain evidence="3">SZHN2017</strain>
        <tissue evidence="3">Muscle</tissue>
    </source>
</reference>
<dbReference type="AlphaFoldDB" id="A0A2T7PTQ4"/>
<name>A0A2T7PTQ4_POMCA</name>
<feature type="chain" id="PRO_5015661558" evidence="2">
    <location>
        <begin position="21"/>
        <end position="72"/>
    </location>
</feature>
<feature type="signal peptide" evidence="2">
    <location>
        <begin position="1"/>
        <end position="20"/>
    </location>
</feature>
<proteinExistence type="predicted"/>
<keyword evidence="4" id="KW-1185">Reference proteome</keyword>
<accession>A0A2T7PTQ4</accession>
<organism evidence="3 4">
    <name type="scientific">Pomacea canaliculata</name>
    <name type="common">Golden apple snail</name>
    <dbReference type="NCBI Taxonomy" id="400727"/>
    <lineage>
        <taxon>Eukaryota</taxon>
        <taxon>Metazoa</taxon>
        <taxon>Spiralia</taxon>
        <taxon>Lophotrochozoa</taxon>
        <taxon>Mollusca</taxon>
        <taxon>Gastropoda</taxon>
        <taxon>Caenogastropoda</taxon>
        <taxon>Architaenioglossa</taxon>
        <taxon>Ampullarioidea</taxon>
        <taxon>Ampullariidae</taxon>
        <taxon>Pomacea</taxon>
    </lineage>
</organism>
<dbReference type="EMBL" id="PZQS01000002">
    <property type="protein sequence ID" value="PVD36813.1"/>
    <property type="molecule type" value="Genomic_DNA"/>
</dbReference>
<evidence type="ECO:0000313" key="3">
    <source>
        <dbReference type="EMBL" id="PVD36813.1"/>
    </source>
</evidence>
<evidence type="ECO:0000256" key="1">
    <source>
        <dbReference type="SAM" id="MobiDB-lite"/>
    </source>
</evidence>